<name>A0ABN9TF41_9DINO</name>
<feature type="region of interest" description="Disordered" evidence="1">
    <location>
        <begin position="370"/>
        <end position="393"/>
    </location>
</feature>
<dbReference type="PANTHER" id="PTHR48462">
    <property type="entry name" value="PROTEIN, PUTATIVE-RELATED"/>
    <property type="match status" value="1"/>
</dbReference>
<evidence type="ECO:0008006" key="4">
    <source>
        <dbReference type="Google" id="ProtNLM"/>
    </source>
</evidence>
<dbReference type="Proteomes" id="UP001189429">
    <property type="component" value="Unassembled WGS sequence"/>
</dbReference>
<dbReference type="EMBL" id="CAUYUJ010014660">
    <property type="protein sequence ID" value="CAK0844396.1"/>
    <property type="molecule type" value="Genomic_DNA"/>
</dbReference>
<keyword evidence="3" id="KW-1185">Reference proteome</keyword>
<dbReference type="PANTHER" id="PTHR48462:SF1">
    <property type="entry name" value="PROTEIN, PUTATIVE-RELATED"/>
    <property type="match status" value="1"/>
</dbReference>
<reference evidence="2" key="1">
    <citation type="submission" date="2023-10" db="EMBL/GenBank/DDBJ databases">
        <authorList>
            <person name="Chen Y."/>
            <person name="Shah S."/>
            <person name="Dougan E. K."/>
            <person name="Thang M."/>
            <person name="Chan C."/>
        </authorList>
    </citation>
    <scope>NUCLEOTIDE SEQUENCE [LARGE SCALE GENOMIC DNA]</scope>
</reference>
<feature type="compositionally biased region" description="Pro residues" evidence="1">
    <location>
        <begin position="373"/>
        <end position="389"/>
    </location>
</feature>
<evidence type="ECO:0000313" key="2">
    <source>
        <dbReference type="EMBL" id="CAK0844396.1"/>
    </source>
</evidence>
<gene>
    <name evidence="2" type="ORF">PCOR1329_LOCUS38488</name>
</gene>
<sequence length="981" mass="102832">MVAADNALSNIAGAGWSEGRVAAASGPAAVASRPAFWKWLAMGCDADDDAGACHAGRAQVNALILKVSMENATKRTLWLVRDWYAQRVVASLGRASSWRLLSMRTATLNMARFGGCACGPSDCCAWRTRRKMSCTRSTLSPSLDEARALLVRRGAGERAGEIGARPTASQVPANQERRDFRGSSAAEHPARGAAPAAPAPAPAASAAGRPPAGACWGRAALRLFVSIAALTQVQVQGTAGSTARWKAADAGLVRCLAMVVHTNSVQAWTELQMLPKCVLAAPPRRGRAHGRAAAAFTADRLARWELGERADLWADLAEPQRRKPDNSKEARLRRAEALTREGLDRKAVAALVSEPLVEPSADTRRQLEALHPAEPPPPPASPEGLPPAPRLTSDQVTGALKSFPKGSGAGPSALRAQHLTDARTPAHASTLAELLTEVVQMLADGRVPEPLAPAVAEALRVLSMNGPPLGLRLNLGKSELIVPSGALAPELAALFPPALLRDQQTGESRVNVSGDFELLGAPIGSASHCSAALAERAATAGTTTKAVSEVADPQVSFRLLRQCAGFCKMAYAARTVDPVAAAAPLAAFDASVRDAFADLAAFQPTADEWQQATLSLRRAGLGLRSTQRHSAAAYFASRAATKDLCAQVDSGYSWDAEAAGSGLQRAVASLEGALPAQTARRLLDDAAAARKPQKALSDALDEASLRDRLARASPAVRAAVLSETLPGSSGFLTAMPSKAMKLSMEPAEFRTELQCRLAAEIFQEEDFCPLCDSVLDAHGFHASVCTCGGDKTAAHHAARDQTYFYAAAAGCRPDLERGNLLPPRPDEAADQGLRRPADVFLPAWRGGSAAAVDLAITSPQRQAALQLASEVAGSAAQLYEDYKRSFLNTEALCAQQGIAFVPMVAERSGGWGASGFQVLKQLARKAEARDGKAASLHVQEYLEGLCVAIRRANARAVLKRAPGAAAAAPGAADAARAILQP</sequence>
<feature type="compositionally biased region" description="Low complexity" evidence="1">
    <location>
        <begin position="183"/>
        <end position="208"/>
    </location>
</feature>
<organism evidence="2 3">
    <name type="scientific">Prorocentrum cordatum</name>
    <dbReference type="NCBI Taxonomy" id="2364126"/>
    <lineage>
        <taxon>Eukaryota</taxon>
        <taxon>Sar</taxon>
        <taxon>Alveolata</taxon>
        <taxon>Dinophyceae</taxon>
        <taxon>Prorocentrales</taxon>
        <taxon>Prorocentraceae</taxon>
        <taxon>Prorocentrum</taxon>
    </lineage>
</organism>
<evidence type="ECO:0000256" key="1">
    <source>
        <dbReference type="SAM" id="MobiDB-lite"/>
    </source>
</evidence>
<protein>
    <recommendedName>
        <fullName evidence="4">RING-type E3 ubiquitin transferase</fullName>
    </recommendedName>
</protein>
<feature type="region of interest" description="Disordered" evidence="1">
    <location>
        <begin position="157"/>
        <end position="208"/>
    </location>
</feature>
<accession>A0ABN9TF41</accession>
<proteinExistence type="predicted"/>
<evidence type="ECO:0000313" key="3">
    <source>
        <dbReference type="Proteomes" id="UP001189429"/>
    </source>
</evidence>
<comment type="caution">
    <text evidence="2">The sequence shown here is derived from an EMBL/GenBank/DDBJ whole genome shotgun (WGS) entry which is preliminary data.</text>
</comment>